<dbReference type="EMBL" id="FPAG01000001">
    <property type="protein sequence ID" value="SFS33380.1"/>
    <property type="molecule type" value="Genomic_DNA"/>
</dbReference>
<name>A0A1I6NZY4_9FLAO</name>
<dbReference type="GO" id="GO:0016813">
    <property type="term" value="F:hydrolase activity, acting on carbon-nitrogen (but not peptide) bonds, in linear amidines"/>
    <property type="evidence" value="ECO:0007669"/>
    <property type="project" value="UniProtKB-ARBA"/>
</dbReference>
<proteinExistence type="inferred from homology"/>
<dbReference type="Proteomes" id="UP000183209">
    <property type="component" value="Unassembled WGS sequence"/>
</dbReference>
<dbReference type="InterPro" id="IPR006035">
    <property type="entry name" value="Ureohydrolase"/>
</dbReference>
<dbReference type="CDD" id="cd09988">
    <property type="entry name" value="Formimidoylglutamase"/>
    <property type="match status" value="1"/>
</dbReference>
<dbReference type="PROSITE" id="PS51409">
    <property type="entry name" value="ARGINASE_2"/>
    <property type="match status" value="1"/>
</dbReference>
<evidence type="ECO:0000313" key="3">
    <source>
        <dbReference type="Proteomes" id="UP000183209"/>
    </source>
</evidence>
<evidence type="ECO:0000313" key="2">
    <source>
        <dbReference type="EMBL" id="SFS33380.1"/>
    </source>
</evidence>
<dbReference type="Pfam" id="PF00491">
    <property type="entry name" value="Arginase"/>
    <property type="match status" value="1"/>
</dbReference>
<accession>A0A1I6NZY4</accession>
<dbReference type="Gene3D" id="3.40.800.10">
    <property type="entry name" value="Ureohydrolase domain"/>
    <property type="match status" value="1"/>
</dbReference>
<dbReference type="GO" id="GO:0046872">
    <property type="term" value="F:metal ion binding"/>
    <property type="evidence" value="ECO:0007669"/>
    <property type="project" value="InterPro"/>
</dbReference>
<reference evidence="2 3" key="1">
    <citation type="submission" date="2016-10" db="EMBL/GenBank/DDBJ databases">
        <authorList>
            <person name="de Groot N.N."/>
        </authorList>
    </citation>
    <scope>NUCLEOTIDE SEQUENCE [LARGE SCALE GENOMIC DNA]</scope>
    <source>
        <strain evidence="2 3">CGMCC 1.6114</strain>
    </source>
</reference>
<dbReference type="OrthoDB" id="931936at2"/>
<dbReference type="AlphaFoldDB" id="A0A1I6NZY4"/>
<evidence type="ECO:0000256" key="1">
    <source>
        <dbReference type="PROSITE-ProRule" id="PRU00742"/>
    </source>
</evidence>
<gene>
    <name evidence="2" type="ORF">SAMN04487906_0035</name>
</gene>
<dbReference type="SUPFAM" id="SSF52768">
    <property type="entry name" value="Arginase/deacetylase"/>
    <property type="match status" value="1"/>
</dbReference>
<comment type="similarity">
    <text evidence="1">Belongs to the arginase family.</text>
</comment>
<organism evidence="2 3">
    <name type="scientific">Zhouia amylolytica</name>
    <dbReference type="NCBI Taxonomy" id="376730"/>
    <lineage>
        <taxon>Bacteria</taxon>
        <taxon>Pseudomonadati</taxon>
        <taxon>Bacteroidota</taxon>
        <taxon>Flavobacteriia</taxon>
        <taxon>Flavobacteriales</taxon>
        <taxon>Flavobacteriaceae</taxon>
        <taxon>Zhouia</taxon>
    </lineage>
</organism>
<sequence>MDLEFLSPVEQVVLAHNELLPVQSLGRNIRIHTEASGVPDLDGVQIAIVAVNEIRNASIKSREGLKVSDFRRSVYKLFLGNWNAAIADLGNIEPGETVDDTYFALAKLTEELAKKRINLIVLGGSQDLTYATYRGFDKLEQMVNLVSVDSRFDFGSADELISSQSYLSKIVVDQPNNLFNFSNVGYQTYYNAQEEIDLMGKLFFEAYRLGEIVHDITLVEPVMRDADVVSLDMTSVRSADLGSDARLHPNGFDGREICAIARYAGISDKVSVFGIYECVNNSQFEQLVAQIIWYYIEGYNCRKNDYPFSAINDNYERYIVPLEDADVNFYKSISSGRWWVEVSENEFLDNKFKRHTLIPCTHYDYLEACNNKLPERWWKAYKKMMV</sequence>
<protein>
    <submittedName>
        <fullName evidence="2">Arginase family protein</fullName>
    </submittedName>
</protein>
<dbReference type="InterPro" id="IPR023696">
    <property type="entry name" value="Ureohydrolase_dom_sf"/>
</dbReference>
<dbReference type="RefSeq" id="WP_074976168.1">
    <property type="nucleotide sequence ID" value="NZ_FPAG01000001.1"/>
</dbReference>